<accession>A0A182IQB1</accession>
<evidence type="ECO:0000313" key="1">
    <source>
        <dbReference type="EnsemblMetazoa" id="AATE003446-PA.1"/>
    </source>
</evidence>
<dbReference type="STRING" id="41427.A0A182IQB1"/>
<dbReference type="SUPFAM" id="SSF50729">
    <property type="entry name" value="PH domain-like"/>
    <property type="match status" value="1"/>
</dbReference>
<protein>
    <submittedName>
        <fullName evidence="1">PH domain-containing protein</fullName>
    </submittedName>
</protein>
<name>A0A182IQB1_ANOAO</name>
<reference evidence="1" key="1">
    <citation type="submission" date="2022-08" db="UniProtKB">
        <authorList>
            <consortium name="EnsemblMetazoa"/>
        </authorList>
    </citation>
    <scope>IDENTIFICATION</scope>
    <source>
        <strain evidence="1">EBRO</strain>
    </source>
</reference>
<dbReference type="InterPro" id="IPR011993">
    <property type="entry name" value="PH-like_dom_sf"/>
</dbReference>
<dbReference type="InterPro" id="IPR052223">
    <property type="entry name" value="Actin_Cytoskeleton_Reg"/>
</dbReference>
<dbReference type="EnsemblMetazoa" id="AATE003446-RA">
    <property type="protein sequence ID" value="AATE003446-PA.1"/>
    <property type="gene ID" value="AATE003446"/>
</dbReference>
<dbReference type="PANTHER" id="PTHR17271">
    <property type="entry name" value="PLECKSTRIN HOMOLOGY PH DOMAIN-CONTAINING PROTEIN"/>
    <property type="match status" value="1"/>
</dbReference>
<dbReference type="Gene3D" id="2.30.29.30">
    <property type="entry name" value="Pleckstrin-homology domain (PH domain)/Phosphotyrosine-binding domain (PTB)"/>
    <property type="match status" value="1"/>
</dbReference>
<dbReference type="AlphaFoldDB" id="A0A182IQB1"/>
<dbReference type="PANTHER" id="PTHR17271:SF1">
    <property type="entry name" value="PROTEIN OUTSPREAD"/>
    <property type="match status" value="1"/>
</dbReference>
<dbReference type="InterPro" id="IPR001849">
    <property type="entry name" value="PH_domain"/>
</dbReference>
<dbReference type="PROSITE" id="PS50003">
    <property type="entry name" value="PH_DOMAIN"/>
    <property type="match status" value="1"/>
</dbReference>
<dbReference type="GO" id="GO:0015629">
    <property type="term" value="C:actin cytoskeleton"/>
    <property type="evidence" value="ECO:0007669"/>
    <property type="project" value="TreeGrafter"/>
</dbReference>
<proteinExistence type="predicted"/>
<dbReference type="GO" id="GO:0051015">
    <property type="term" value="F:actin filament binding"/>
    <property type="evidence" value="ECO:0007669"/>
    <property type="project" value="TreeGrafter"/>
</dbReference>
<dbReference type="SMART" id="SM00233">
    <property type="entry name" value="PH"/>
    <property type="match status" value="1"/>
</dbReference>
<dbReference type="Pfam" id="PF00169">
    <property type="entry name" value="PH"/>
    <property type="match status" value="1"/>
</dbReference>
<organism evidence="1">
    <name type="scientific">Anopheles atroparvus</name>
    <name type="common">European mosquito</name>
    <dbReference type="NCBI Taxonomy" id="41427"/>
    <lineage>
        <taxon>Eukaryota</taxon>
        <taxon>Metazoa</taxon>
        <taxon>Ecdysozoa</taxon>
        <taxon>Arthropoda</taxon>
        <taxon>Hexapoda</taxon>
        <taxon>Insecta</taxon>
        <taxon>Pterygota</taxon>
        <taxon>Neoptera</taxon>
        <taxon>Endopterygota</taxon>
        <taxon>Diptera</taxon>
        <taxon>Nematocera</taxon>
        <taxon>Culicoidea</taxon>
        <taxon>Culicidae</taxon>
        <taxon>Anophelinae</taxon>
        <taxon>Anopheles</taxon>
    </lineage>
</organism>
<sequence>MTPRLLRSTSNSCCILYHSLDPIQIERHVGVHTRESLVAMVRTEADDAHLRPAAEIVLPAHQRSTRIPVAYVAAPLASDAQLRLGHLRCGHLVRPHANGHIETPHADLQLSLQGHECVRFAPTGGGEVLANDFLRHLPRPARHADGTDEGTVFHRAGKPQKRNVVQEVATFRLVQPVVDDCPDGDLHRRRWQRRWFVLYDDGELTYSVDEHPETIPQAIIDMTKVLEVTTADNITSHPHSIAVTAPDRVTFVKGTCPEETKWWFNVLAAFPKSKGRHKRNATFPGGQATTILQAQIDHPNSMLAFTELGASRDQHSHCTPKGNH</sequence>
<dbReference type="VEuPathDB" id="VectorBase:AATE003446"/>